<sequence length="108" mass="12659">MNKLQTEQLLRNEGFTGKEILMLRRHAEKEGNPYCWLLSQLKIRFIISMVIILMSVAGLIYSFCYNNQQNTILSSIAFLFFFGILYVFIPLKPACKAYRFMKKHGRSL</sequence>
<evidence type="ECO:0000256" key="1">
    <source>
        <dbReference type="SAM" id="Phobius"/>
    </source>
</evidence>
<keyword evidence="1" id="KW-0472">Membrane</keyword>
<comment type="caution">
    <text evidence="2">The sequence shown here is derived from an EMBL/GenBank/DDBJ whole genome shotgun (WGS) entry which is preliminary data.</text>
</comment>
<accession>A0ABW1VWF4</accession>
<proteinExistence type="predicted"/>
<keyword evidence="1" id="KW-1133">Transmembrane helix</keyword>
<evidence type="ECO:0000313" key="3">
    <source>
        <dbReference type="Proteomes" id="UP001596230"/>
    </source>
</evidence>
<dbReference type="Proteomes" id="UP001596230">
    <property type="component" value="Unassembled WGS sequence"/>
</dbReference>
<name>A0ABW1VWF4_9GAMM</name>
<feature type="transmembrane region" description="Helical" evidence="1">
    <location>
        <begin position="45"/>
        <end position="65"/>
    </location>
</feature>
<keyword evidence="1" id="KW-0812">Transmembrane</keyword>
<dbReference type="EMBL" id="JBHSUB010000007">
    <property type="protein sequence ID" value="MFC6377621.1"/>
    <property type="molecule type" value="Genomic_DNA"/>
</dbReference>
<feature type="transmembrane region" description="Helical" evidence="1">
    <location>
        <begin position="71"/>
        <end position="91"/>
    </location>
</feature>
<protein>
    <submittedName>
        <fullName evidence="2">Uncharacterized protein</fullName>
    </submittedName>
</protein>
<keyword evidence="3" id="KW-1185">Reference proteome</keyword>
<organism evidence="2 3">
    <name type="scientific">Tatumella terrea</name>
    <dbReference type="NCBI Taxonomy" id="419007"/>
    <lineage>
        <taxon>Bacteria</taxon>
        <taxon>Pseudomonadati</taxon>
        <taxon>Pseudomonadota</taxon>
        <taxon>Gammaproteobacteria</taxon>
        <taxon>Enterobacterales</taxon>
        <taxon>Erwiniaceae</taxon>
        <taxon>Tatumella</taxon>
    </lineage>
</organism>
<evidence type="ECO:0000313" key="2">
    <source>
        <dbReference type="EMBL" id="MFC6377621.1"/>
    </source>
</evidence>
<gene>
    <name evidence="2" type="ORF">ACFP9W_05875</name>
</gene>
<dbReference type="RefSeq" id="WP_212713971.1">
    <property type="nucleotide sequence ID" value="NZ_JBHSUB010000007.1"/>
</dbReference>
<reference evidence="3" key="1">
    <citation type="journal article" date="2019" name="Int. J. Syst. Evol. Microbiol.">
        <title>The Global Catalogue of Microorganisms (GCM) 10K type strain sequencing project: providing services to taxonomists for standard genome sequencing and annotation.</title>
        <authorList>
            <consortium name="The Broad Institute Genomics Platform"/>
            <consortium name="The Broad Institute Genome Sequencing Center for Infectious Disease"/>
            <person name="Wu L."/>
            <person name="Ma J."/>
        </authorList>
    </citation>
    <scope>NUCLEOTIDE SEQUENCE [LARGE SCALE GENOMIC DNA]</scope>
    <source>
        <strain evidence="3">CGMCC 1.18518</strain>
    </source>
</reference>